<keyword evidence="2" id="KW-0812">Transmembrane</keyword>
<evidence type="ECO:0000256" key="1">
    <source>
        <dbReference type="SAM" id="Coils"/>
    </source>
</evidence>
<gene>
    <name evidence="3" type="ORF">SAMN05661093_02764</name>
</gene>
<keyword evidence="4" id="KW-1185">Reference proteome</keyword>
<reference evidence="3 4" key="1">
    <citation type="submission" date="2017-04" db="EMBL/GenBank/DDBJ databases">
        <authorList>
            <person name="Afonso C.L."/>
            <person name="Miller P.J."/>
            <person name="Scott M.A."/>
            <person name="Spackman E."/>
            <person name="Goraichik I."/>
            <person name="Dimitrov K.M."/>
            <person name="Suarez D.L."/>
            <person name="Swayne D.E."/>
        </authorList>
    </citation>
    <scope>NUCLEOTIDE SEQUENCE [LARGE SCALE GENOMIC DNA]</scope>
    <source>
        <strain evidence="3 4">DSM 43828</strain>
    </source>
</reference>
<keyword evidence="2" id="KW-1133">Transmembrane helix</keyword>
<accession>A0A1Y5XG22</accession>
<feature type="transmembrane region" description="Helical" evidence="2">
    <location>
        <begin position="15"/>
        <end position="38"/>
    </location>
</feature>
<evidence type="ECO:0000313" key="4">
    <source>
        <dbReference type="Proteomes" id="UP000192674"/>
    </source>
</evidence>
<protein>
    <submittedName>
        <fullName evidence="3">Uncharacterized protein</fullName>
    </submittedName>
</protein>
<evidence type="ECO:0000256" key="2">
    <source>
        <dbReference type="SAM" id="Phobius"/>
    </source>
</evidence>
<keyword evidence="1" id="KW-0175">Coiled coil</keyword>
<sequence length="132" mass="14531">MTEMTPQNPPARKRITVPLVVLVLFVLAAGTFGTLWLLERGEHSKVSEDLTVVRTEIDGVKAKLSEAEKKQADLDKQVTEAGNARRTAETTAWANQDCAKATKEMNAAALARNLQLFEEKFDTAWFHCGGEG</sequence>
<proteinExistence type="predicted"/>
<feature type="coiled-coil region" evidence="1">
    <location>
        <begin position="50"/>
        <end position="84"/>
    </location>
</feature>
<name>A0A1Y5XG22_KIBAR</name>
<keyword evidence="2" id="KW-0472">Membrane</keyword>
<dbReference type="Proteomes" id="UP000192674">
    <property type="component" value="Unassembled WGS sequence"/>
</dbReference>
<dbReference type="RefSeq" id="WP_143446312.1">
    <property type="nucleotide sequence ID" value="NZ_FWXV01000002.1"/>
</dbReference>
<dbReference type="OrthoDB" id="9831887at2"/>
<evidence type="ECO:0000313" key="3">
    <source>
        <dbReference type="EMBL" id="SMC91534.1"/>
    </source>
</evidence>
<organism evidence="3 4">
    <name type="scientific">Kibdelosporangium aridum</name>
    <dbReference type="NCBI Taxonomy" id="2030"/>
    <lineage>
        <taxon>Bacteria</taxon>
        <taxon>Bacillati</taxon>
        <taxon>Actinomycetota</taxon>
        <taxon>Actinomycetes</taxon>
        <taxon>Pseudonocardiales</taxon>
        <taxon>Pseudonocardiaceae</taxon>
        <taxon>Kibdelosporangium</taxon>
    </lineage>
</organism>
<dbReference type="EMBL" id="FWXV01000002">
    <property type="protein sequence ID" value="SMC91534.1"/>
    <property type="molecule type" value="Genomic_DNA"/>
</dbReference>
<dbReference type="AlphaFoldDB" id="A0A1Y5XG22"/>